<dbReference type="Proteomes" id="UP000604391">
    <property type="component" value="Unassembled WGS sequence"/>
</dbReference>
<dbReference type="Pfam" id="PF02812">
    <property type="entry name" value="ELFV_dehydrog_N"/>
    <property type="match status" value="1"/>
</dbReference>
<keyword evidence="6" id="KW-0547">Nucleotide-binding</keyword>
<evidence type="ECO:0000313" key="10">
    <source>
        <dbReference type="EMBL" id="HIJ99270.1"/>
    </source>
</evidence>
<feature type="site" description="Important for catalysis" evidence="7">
    <location>
        <position position="146"/>
    </location>
</feature>
<evidence type="ECO:0000256" key="5">
    <source>
        <dbReference type="PIRSR" id="PIRSR000185-1"/>
    </source>
</evidence>
<feature type="domain" description="Glutamate/phenylalanine/leucine/valine/L-tryptophan dehydrogenase C-terminal" evidence="9">
    <location>
        <begin position="183"/>
        <end position="422"/>
    </location>
</feature>
<gene>
    <name evidence="10" type="ORF">H1011_00410</name>
</gene>
<dbReference type="Gene3D" id="3.40.50.10860">
    <property type="entry name" value="Leucine Dehydrogenase, chain A, domain 1"/>
    <property type="match status" value="1"/>
</dbReference>
<accession>A0A832XHC3</accession>
<feature type="binding site" evidence="6">
    <location>
        <position position="94"/>
    </location>
    <ligand>
        <name>substrate</name>
    </ligand>
</feature>
<evidence type="ECO:0000256" key="3">
    <source>
        <dbReference type="ARBA" id="ARBA00023002"/>
    </source>
</evidence>
<dbReference type="Pfam" id="PF00208">
    <property type="entry name" value="ELFV_dehydrog"/>
    <property type="match status" value="1"/>
</dbReference>
<evidence type="ECO:0000256" key="1">
    <source>
        <dbReference type="ARBA" id="ARBA00006382"/>
    </source>
</evidence>
<comment type="subunit">
    <text evidence="2">Homohexamer.</text>
</comment>
<dbReference type="AlphaFoldDB" id="A0A832XHC3"/>
<dbReference type="GO" id="GO:0004352">
    <property type="term" value="F:glutamate dehydrogenase (NAD+) activity"/>
    <property type="evidence" value="ECO:0007669"/>
    <property type="project" value="TreeGrafter"/>
</dbReference>
<dbReference type="InterPro" id="IPR006096">
    <property type="entry name" value="Glu/Leu/Phe/Val/Trp_DH_C"/>
</dbReference>
<dbReference type="InterPro" id="IPR046346">
    <property type="entry name" value="Aminoacid_DH-like_N_sf"/>
</dbReference>
<evidence type="ECO:0000256" key="8">
    <source>
        <dbReference type="RuleBase" id="RU004417"/>
    </source>
</evidence>
<evidence type="ECO:0000256" key="6">
    <source>
        <dbReference type="PIRSR" id="PIRSR000185-2"/>
    </source>
</evidence>
<comment type="caution">
    <text evidence="10">The sequence shown here is derived from an EMBL/GenBank/DDBJ whole genome shotgun (WGS) entry which is preliminary data.</text>
</comment>
<evidence type="ECO:0000256" key="2">
    <source>
        <dbReference type="ARBA" id="ARBA00011643"/>
    </source>
</evidence>
<dbReference type="InterPro" id="IPR006097">
    <property type="entry name" value="Glu/Leu/Phe/Val/Trp_DH_dimer"/>
</dbReference>
<dbReference type="InterPro" id="IPR014362">
    <property type="entry name" value="Glu_DH"/>
</dbReference>
<dbReference type="InterPro" id="IPR006095">
    <property type="entry name" value="Glu/Leu/Phe/Val/Trp_DH"/>
</dbReference>
<dbReference type="SUPFAM" id="SSF51735">
    <property type="entry name" value="NAD(P)-binding Rossmann-fold domains"/>
    <property type="match status" value="1"/>
</dbReference>
<keyword evidence="6" id="KW-0520">NAD</keyword>
<dbReference type="EMBL" id="DVAD01000003">
    <property type="protein sequence ID" value="HIJ99270.1"/>
    <property type="molecule type" value="Genomic_DNA"/>
</dbReference>
<organism evidence="10 11">
    <name type="scientific">Candidatus Undinarchaeum marinum</name>
    <dbReference type="NCBI Taxonomy" id="2756141"/>
    <lineage>
        <taxon>Archaea</taxon>
        <taxon>Candidatus Undinarchaeota</taxon>
        <taxon>Candidatus Undinarchaeia</taxon>
        <taxon>Candidatus Undinarchaeales</taxon>
        <taxon>Candidatus Undinarchaeaceae</taxon>
        <taxon>Candidatus Undinarchaeum</taxon>
    </lineage>
</organism>
<keyword evidence="3 4" id="KW-0560">Oxidoreductase</keyword>
<feature type="binding site" evidence="6">
    <location>
        <position position="190"/>
    </location>
    <ligand>
        <name>NAD(+)</name>
        <dbReference type="ChEBI" id="CHEBI:57540"/>
    </ligand>
</feature>
<dbReference type="InterPro" id="IPR036291">
    <property type="entry name" value="NAD(P)-bd_dom_sf"/>
</dbReference>
<dbReference type="GO" id="GO:0000166">
    <property type="term" value="F:nucleotide binding"/>
    <property type="evidence" value="ECO:0007669"/>
    <property type="project" value="UniProtKB-KW"/>
</dbReference>
<dbReference type="SUPFAM" id="SSF53223">
    <property type="entry name" value="Aminoacid dehydrogenase-like, N-terminal domain"/>
    <property type="match status" value="1"/>
</dbReference>
<dbReference type="PANTHER" id="PTHR11606:SF13">
    <property type="entry name" value="GLUTAMATE DEHYDROGENASE 1, MITOCHONDRIAL"/>
    <property type="match status" value="1"/>
</dbReference>
<dbReference type="PANTHER" id="PTHR11606">
    <property type="entry name" value="GLUTAMATE DEHYDROGENASE"/>
    <property type="match status" value="1"/>
</dbReference>
<evidence type="ECO:0000256" key="7">
    <source>
        <dbReference type="PIRSR" id="PIRSR000185-3"/>
    </source>
</evidence>
<proteinExistence type="inferred from homology"/>
<dbReference type="PRINTS" id="PR00082">
    <property type="entry name" value="GLFDHDRGNASE"/>
</dbReference>
<dbReference type="CDD" id="cd01076">
    <property type="entry name" value="NAD_bind_1_Glu_DH"/>
    <property type="match status" value="1"/>
</dbReference>
<dbReference type="InterPro" id="IPR033922">
    <property type="entry name" value="NAD_bind_Glu_DH"/>
</dbReference>
<dbReference type="FunFam" id="3.40.50.10860:FF:000003">
    <property type="entry name" value="Glutamate dehydrogenase"/>
    <property type="match status" value="1"/>
</dbReference>
<comment type="similarity">
    <text evidence="1 4 8">Belongs to the Glu/Leu/Phe/Val dehydrogenases family.</text>
</comment>
<evidence type="ECO:0000256" key="4">
    <source>
        <dbReference type="PIRNR" id="PIRNR000185"/>
    </source>
</evidence>
<reference evidence="10 11" key="1">
    <citation type="journal article" name="Nat. Commun.">
        <title>Undinarchaeota illuminate DPANN phylogeny and the impact of gene transfer on archaeal evolution.</title>
        <authorList>
            <person name="Dombrowski N."/>
            <person name="Williams T.A."/>
            <person name="Sun J."/>
            <person name="Woodcroft B.J."/>
            <person name="Lee J.H."/>
            <person name="Minh B.Q."/>
            <person name="Rinke C."/>
            <person name="Spang A."/>
        </authorList>
    </citation>
    <scope>NUCLEOTIDE SEQUENCE [LARGE SCALE GENOMIC DNA]</scope>
    <source>
        <strain evidence="10">MAG_bin17</strain>
    </source>
</reference>
<feature type="binding site" evidence="6">
    <location>
        <position position="358"/>
    </location>
    <ligand>
        <name>substrate</name>
    </ligand>
</feature>
<name>A0A832XHC3_9ARCH</name>
<dbReference type="Gene3D" id="3.40.50.720">
    <property type="entry name" value="NAD(P)-binding Rossmann-like Domain"/>
    <property type="match status" value="1"/>
</dbReference>
<protein>
    <recommendedName>
        <fullName evidence="4">Glutamate dehydrogenase</fullName>
    </recommendedName>
</protein>
<feature type="active site" description="Proton donor" evidence="5">
    <location>
        <position position="106"/>
    </location>
</feature>
<dbReference type="SMART" id="SM00839">
    <property type="entry name" value="ELFV_dehydrog"/>
    <property type="match status" value="1"/>
</dbReference>
<keyword evidence="11" id="KW-1185">Reference proteome</keyword>
<dbReference type="PROSITE" id="PS00074">
    <property type="entry name" value="GLFV_DEHYDROGENASE"/>
    <property type="match status" value="1"/>
</dbReference>
<evidence type="ECO:0000313" key="11">
    <source>
        <dbReference type="Proteomes" id="UP000604391"/>
    </source>
</evidence>
<dbReference type="InterPro" id="IPR033524">
    <property type="entry name" value="Glu/Leu/Phe/Val_DH_AS"/>
</dbReference>
<feature type="binding site" evidence="6">
    <location>
        <position position="221"/>
    </location>
    <ligand>
        <name>NAD(+)</name>
        <dbReference type="ChEBI" id="CHEBI:57540"/>
    </ligand>
</feature>
<feature type="binding site" evidence="6">
    <location>
        <position position="70"/>
    </location>
    <ligand>
        <name>substrate</name>
    </ligand>
</feature>
<dbReference type="GO" id="GO:0006538">
    <property type="term" value="P:L-glutamate catabolic process"/>
    <property type="evidence" value="ECO:0007669"/>
    <property type="project" value="TreeGrafter"/>
</dbReference>
<dbReference type="PIRSF" id="PIRSF000185">
    <property type="entry name" value="Glu_DH"/>
    <property type="match status" value="1"/>
</dbReference>
<evidence type="ECO:0000259" key="9">
    <source>
        <dbReference type="SMART" id="SM00839"/>
    </source>
</evidence>
<sequence>MDASLNPFENALKQLENAQNIEPIDEDIYQILRRPQRIIELSIPVKMDSGELKFFTGYRVQYNDAPGPTKGGIRYHPQVSLDEIMALASWMTWKCAVVGLPYGGAKGGVICNPKDMSEGEIERLSRAYVQAIANCIGPTVDIPAPDVYTNPQIMAWMSDEYNKIVGKELPAAFTGKPVENGGSEGRNISTGVGCSFIVREISKKLGLKPKETTVAVQGYGNAGSIVAQKLHEMDYKIVAVSDSQGGIYSEKGFDPHKILTCKSKVGTVGECGHIGVLAEGAEFQKITNEELLELEVDILIPAALENQITVENADKIKAKAVVELANGPTTPAADEILFKKGITVVPDILANAGGVSVSYYEWYQNMNNESWTEEDIFKKLDTLLTKAFVNISEKSDKNKIDMRTAAFILAVHKVAEKVKERGY</sequence>